<comment type="caution">
    <text evidence="2">The sequence shown here is derived from an EMBL/GenBank/DDBJ whole genome shotgun (WGS) entry which is preliminary data.</text>
</comment>
<dbReference type="EMBL" id="JAHDYR010000025">
    <property type="protein sequence ID" value="KAG9393417.1"/>
    <property type="molecule type" value="Genomic_DNA"/>
</dbReference>
<keyword evidence="4" id="KW-1185">Reference proteome</keyword>
<evidence type="ECO:0008006" key="5">
    <source>
        <dbReference type="Google" id="ProtNLM"/>
    </source>
</evidence>
<feature type="chain" id="PRO_5036271941" description="Secreted protein" evidence="1">
    <location>
        <begin position="18"/>
        <end position="183"/>
    </location>
</feature>
<dbReference type="EMBL" id="JAHDYR010000025">
    <property type="protein sequence ID" value="KAG9393418.1"/>
    <property type="molecule type" value="Genomic_DNA"/>
</dbReference>
<dbReference type="Proteomes" id="UP000717585">
    <property type="component" value="Unassembled WGS sequence"/>
</dbReference>
<protein>
    <recommendedName>
        <fullName evidence="5">Secreted protein</fullName>
    </recommendedName>
</protein>
<evidence type="ECO:0000313" key="4">
    <source>
        <dbReference type="Proteomes" id="UP000717585"/>
    </source>
</evidence>
<organism evidence="2 4">
    <name type="scientific">Carpediemonas membranifera</name>
    <dbReference type="NCBI Taxonomy" id="201153"/>
    <lineage>
        <taxon>Eukaryota</taxon>
        <taxon>Metamonada</taxon>
        <taxon>Carpediemonas-like organisms</taxon>
        <taxon>Carpediemonas</taxon>
    </lineage>
</organism>
<reference evidence="2" key="1">
    <citation type="submission" date="2021-05" db="EMBL/GenBank/DDBJ databases">
        <title>A free-living protist that lacks canonical eukaryotic 1 DNA replication and segregation systems.</title>
        <authorList>
            <person name="Salas-Leiva D.E."/>
            <person name="Tromer E.C."/>
            <person name="Curtis B.A."/>
            <person name="Jerlstrom-Hultqvist J."/>
            <person name="Kolisko M."/>
            <person name="Yi Z."/>
            <person name="Salas-Leiva J.S."/>
            <person name="Gallot-Lavallee L."/>
            <person name="Kops G.J.P.L."/>
            <person name="Archibald J.M."/>
            <person name="Simpson A.G.B."/>
            <person name="Roger A.J."/>
        </authorList>
    </citation>
    <scope>NUCLEOTIDE SEQUENCE</scope>
    <source>
        <strain evidence="2">BICM</strain>
    </source>
</reference>
<proteinExistence type="predicted"/>
<dbReference type="PANTHER" id="PTHR38742">
    <property type="entry name" value="PROTEIN GP17"/>
    <property type="match status" value="1"/>
</dbReference>
<gene>
    <name evidence="2" type="ORF">J8273_3553</name>
    <name evidence="3" type="ORF">J8273_3554</name>
</gene>
<accession>A0A8J6BAN4</accession>
<evidence type="ECO:0000313" key="3">
    <source>
        <dbReference type="EMBL" id="KAG9393418.1"/>
    </source>
</evidence>
<feature type="signal peptide" evidence="1">
    <location>
        <begin position="1"/>
        <end position="17"/>
    </location>
</feature>
<evidence type="ECO:0000256" key="1">
    <source>
        <dbReference type="SAM" id="SignalP"/>
    </source>
</evidence>
<dbReference type="PANTHER" id="PTHR38742:SF1">
    <property type="entry name" value="SECRETED PROTEIN C"/>
    <property type="match status" value="1"/>
</dbReference>
<evidence type="ECO:0000313" key="2">
    <source>
        <dbReference type="EMBL" id="KAG9393417.1"/>
    </source>
</evidence>
<dbReference type="AlphaFoldDB" id="A0A8J6BAN4"/>
<keyword evidence="1" id="KW-0732">Signal</keyword>
<sequence>MKLAAFFLLAFVATVYATGVRTVNDEEFVFGVTELAHLGTEEKMTGEEAYQFILGIVEGIGGDLGHDAEQCLSDSYEALNYFIDGYNELVQNDAPLKFARDCGRGLEEIYSAVKACGSAEGDIKNAAELLLSGGLSVVWHAGISLVIHGVEIYHWVKDCYESFEGGSYNQAGRDIGDIISTLL</sequence>
<name>A0A8J6BAN4_9EUKA</name>